<protein>
    <submittedName>
        <fullName evidence="2">Uncharacterized protein</fullName>
    </submittedName>
</protein>
<reference evidence="2" key="1">
    <citation type="submission" date="2023-06" db="EMBL/GenBank/DDBJ databases">
        <title>Genomic of Parafulvivirga corallium.</title>
        <authorList>
            <person name="Wang G."/>
        </authorList>
    </citation>
    <scope>NUCLEOTIDE SEQUENCE</scope>
    <source>
        <strain evidence="2">BMA10</strain>
    </source>
</reference>
<dbReference type="Proteomes" id="UP001172082">
    <property type="component" value="Unassembled WGS sequence"/>
</dbReference>
<organism evidence="2 3">
    <name type="scientific">Splendidivirga corallicola</name>
    <dbReference type="NCBI Taxonomy" id="3051826"/>
    <lineage>
        <taxon>Bacteria</taxon>
        <taxon>Pseudomonadati</taxon>
        <taxon>Bacteroidota</taxon>
        <taxon>Cytophagia</taxon>
        <taxon>Cytophagales</taxon>
        <taxon>Splendidivirgaceae</taxon>
        <taxon>Splendidivirga</taxon>
    </lineage>
</organism>
<sequence>MKTNKRKKADQGSVTPNEKDQKGRKILEQADDKFDFGGLKVPKNIDRLLGCGG</sequence>
<evidence type="ECO:0000256" key="1">
    <source>
        <dbReference type="SAM" id="MobiDB-lite"/>
    </source>
</evidence>
<dbReference type="EMBL" id="JAUJEA010000009">
    <property type="protein sequence ID" value="MDN5203886.1"/>
    <property type="molecule type" value="Genomic_DNA"/>
</dbReference>
<keyword evidence="3" id="KW-1185">Reference proteome</keyword>
<dbReference type="RefSeq" id="WP_346753910.1">
    <property type="nucleotide sequence ID" value="NZ_JAUJEA010000009.1"/>
</dbReference>
<proteinExistence type="predicted"/>
<evidence type="ECO:0000313" key="3">
    <source>
        <dbReference type="Proteomes" id="UP001172082"/>
    </source>
</evidence>
<evidence type="ECO:0000313" key="2">
    <source>
        <dbReference type="EMBL" id="MDN5203886.1"/>
    </source>
</evidence>
<comment type="caution">
    <text evidence="2">The sequence shown here is derived from an EMBL/GenBank/DDBJ whole genome shotgun (WGS) entry which is preliminary data.</text>
</comment>
<name>A0ABT8KSZ8_9BACT</name>
<gene>
    <name evidence="2" type="ORF">QQ008_21015</name>
</gene>
<accession>A0ABT8KSZ8</accession>
<feature type="region of interest" description="Disordered" evidence="1">
    <location>
        <begin position="1"/>
        <end position="24"/>
    </location>
</feature>